<keyword evidence="4 6" id="KW-1133">Transmembrane helix</keyword>
<accession>A0A1Y2PHU7</accession>
<dbReference type="EMBL" id="LAPZ01000001">
    <property type="protein sequence ID" value="OSY89248.1"/>
    <property type="molecule type" value="Genomic_DNA"/>
</dbReference>
<feature type="transmembrane region" description="Helical" evidence="6">
    <location>
        <begin position="283"/>
        <end position="305"/>
    </location>
</feature>
<proteinExistence type="predicted"/>
<keyword evidence="5 6" id="KW-0472">Membrane</keyword>
<organism evidence="9 10">
    <name type="scientific">Tenacibaculum holothuriorum</name>
    <dbReference type="NCBI Taxonomy" id="1635173"/>
    <lineage>
        <taxon>Bacteria</taxon>
        <taxon>Pseudomonadati</taxon>
        <taxon>Bacteroidota</taxon>
        <taxon>Flavobacteriia</taxon>
        <taxon>Flavobacteriales</taxon>
        <taxon>Flavobacteriaceae</taxon>
        <taxon>Tenacibaculum</taxon>
    </lineage>
</organism>
<evidence type="ECO:0000259" key="7">
    <source>
        <dbReference type="Pfam" id="PF02687"/>
    </source>
</evidence>
<feature type="transmembrane region" description="Helical" evidence="6">
    <location>
        <begin position="421"/>
        <end position="444"/>
    </location>
</feature>
<evidence type="ECO:0008006" key="11">
    <source>
        <dbReference type="Google" id="ProtNLM"/>
    </source>
</evidence>
<reference evidence="9 10" key="1">
    <citation type="submission" date="2015-03" db="EMBL/GenBank/DDBJ databases">
        <title>Genome sequence of Tenacibaculum sp. S2-2, isolated from intestinal microbiota of sea cucumber, Apostichopus japonicas.</title>
        <authorList>
            <person name="Shao Z."/>
            <person name="Wang L."/>
            <person name="Li X."/>
        </authorList>
    </citation>
    <scope>NUCLEOTIDE SEQUENCE [LARGE SCALE GENOMIC DNA]</scope>
    <source>
        <strain evidence="9 10">S2-2</strain>
    </source>
</reference>
<feature type="domain" description="ABC3 transporter permease C-terminal" evidence="7">
    <location>
        <begin position="291"/>
        <end position="402"/>
    </location>
</feature>
<evidence type="ECO:0000256" key="6">
    <source>
        <dbReference type="SAM" id="Phobius"/>
    </source>
</evidence>
<dbReference type="GO" id="GO:0005886">
    <property type="term" value="C:plasma membrane"/>
    <property type="evidence" value="ECO:0007669"/>
    <property type="project" value="UniProtKB-SubCell"/>
</dbReference>
<feature type="transmembrane region" description="Helical" evidence="6">
    <location>
        <begin position="681"/>
        <end position="705"/>
    </location>
</feature>
<keyword evidence="3 6" id="KW-0812">Transmembrane</keyword>
<evidence type="ECO:0000256" key="5">
    <source>
        <dbReference type="ARBA" id="ARBA00023136"/>
    </source>
</evidence>
<feature type="transmembrane region" description="Helical" evidence="6">
    <location>
        <begin position="20"/>
        <end position="41"/>
    </location>
</feature>
<dbReference type="InterPro" id="IPR003838">
    <property type="entry name" value="ABC3_permease_C"/>
</dbReference>
<feature type="transmembrane region" description="Helical" evidence="6">
    <location>
        <begin position="375"/>
        <end position="400"/>
    </location>
</feature>
<keyword evidence="10" id="KW-1185">Reference proteome</keyword>
<feature type="transmembrane region" description="Helical" evidence="6">
    <location>
        <begin position="733"/>
        <end position="751"/>
    </location>
</feature>
<evidence type="ECO:0000256" key="4">
    <source>
        <dbReference type="ARBA" id="ARBA00022989"/>
    </source>
</evidence>
<evidence type="ECO:0000313" key="10">
    <source>
        <dbReference type="Proteomes" id="UP000194221"/>
    </source>
</evidence>
<keyword evidence="2" id="KW-1003">Cell membrane</keyword>
<dbReference type="PANTHER" id="PTHR30572:SF18">
    <property type="entry name" value="ABC-TYPE MACROLIDE FAMILY EXPORT SYSTEM PERMEASE COMPONENT 2"/>
    <property type="match status" value="1"/>
</dbReference>
<dbReference type="InterPro" id="IPR050250">
    <property type="entry name" value="Macrolide_Exporter_MacB"/>
</dbReference>
<protein>
    <recommendedName>
        <fullName evidence="11">ABC transporter permease</fullName>
    </recommendedName>
</protein>
<evidence type="ECO:0000256" key="1">
    <source>
        <dbReference type="ARBA" id="ARBA00004651"/>
    </source>
</evidence>
<gene>
    <name evidence="9" type="ORF">WH52_00960</name>
</gene>
<dbReference type="Pfam" id="PF02687">
    <property type="entry name" value="FtsX"/>
    <property type="match status" value="2"/>
</dbReference>
<feature type="transmembrane region" description="Helical" evidence="6">
    <location>
        <begin position="771"/>
        <end position="791"/>
    </location>
</feature>
<sequence length="804" mass="91218">MIQTWFKIFFRNSKKNWLNILVNILGLTLGFAGLLIVLLYLNDEQSYNKTNPNKEDVYRVVHKMASGDIWSTSTNIEGPTYKEEIPEVESFYLCNSWYSDGLIKVKGKDIFTQGILQGEPNFFDFFPFDVVEGSAESFKKTRNNIAISEKLAKQFFGKESAIGKTINFYKRDFIITTVYKIEGKHYVMPKVVFQYKKQPEGHWGNFSNNLFVKLSKGTEAKTFNEKVKDVWHKHSVLPSAKNMSITPEEFTQKYGTTAYLEKIGDIRLHTKSNDAGPEGKGNYQLIVILISLSILLIIISCVNFINLSIASATQRAKEVGVKKTLGLSKASLVRQYTLEIVTQSIVAFLLSLILVELVLPSFNDFMKKDISILQFGLLSQLTLVAIVVSVVIGSIPAFYLSRFKSVEVLKGNISRSKQGIFARNIMLGLQFLISGFFLTGSIIINKQVNYMMNKDLGFNGDQIVMISFNKFDNRYKNYLLAKQELVKHPNIEAVTSNSFIIGGGSASSTNFSYKDVSIQSNSNALDHNYLDVMNVDIVAGRGLQDDIASDTIKNVLINETLASALGIADNPIGKKVDAGFGGPDNDGKNLQVVGVVKDHHTRGLVNKIPPTFYMHWNSFDWMRGNLWKIQVKIKPNNIQETLEFIEDYWKQNVEQGYPFNPEFVDKRFAKTYKKYEKQQTIFFILTSVVILVSLLGLFALATLTIQQRLKEVAIRKTLGASIKEIMYQLIKSFLKITLIASVILIPVAYYFMQNWLENFTYRIEMPLLPYIITPIVLIVLVFIVVGIKAYYATKVDLIKYLKFE</sequence>
<dbReference type="GO" id="GO:0022857">
    <property type="term" value="F:transmembrane transporter activity"/>
    <property type="evidence" value="ECO:0007669"/>
    <property type="project" value="TreeGrafter"/>
</dbReference>
<dbReference type="InterPro" id="IPR025857">
    <property type="entry name" value="MacB_PCD"/>
</dbReference>
<dbReference type="OrthoDB" id="5933722at2"/>
<feature type="domain" description="ABC3 transporter permease C-terminal" evidence="7">
    <location>
        <begin position="684"/>
        <end position="795"/>
    </location>
</feature>
<evidence type="ECO:0000256" key="3">
    <source>
        <dbReference type="ARBA" id="ARBA00022692"/>
    </source>
</evidence>
<dbReference type="RefSeq" id="WP_086029046.1">
    <property type="nucleotide sequence ID" value="NZ_LAPZ01000001.1"/>
</dbReference>
<dbReference type="Pfam" id="PF12704">
    <property type="entry name" value="MacB_PCD"/>
    <property type="match status" value="2"/>
</dbReference>
<dbReference type="Proteomes" id="UP000194221">
    <property type="component" value="Unassembled WGS sequence"/>
</dbReference>
<dbReference type="PANTHER" id="PTHR30572">
    <property type="entry name" value="MEMBRANE COMPONENT OF TRANSPORTER-RELATED"/>
    <property type="match status" value="1"/>
</dbReference>
<comment type="subcellular location">
    <subcellularLocation>
        <location evidence="1">Cell membrane</location>
        <topology evidence="1">Multi-pass membrane protein</topology>
    </subcellularLocation>
</comment>
<dbReference type="STRING" id="1635173.WH52_00960"/>
<dbReference type="AlphaFoldDB" id="A0A1Y2PHU7"/>
<comment type="caution">
    <text evidence="9">The sequence shown here is derived from an EMBL/GenBank/DDBJ whole genome shotgun (WGS) entry which is preliminary data.</text>
</comment>
<feature type="domain" description="MacB-like periplasmic core" evidence="8">
    <location>
        <begin position="21"/>
        <end position="229"/>
    </location>
</feature>
<dbReference type="InParanoid" id="A0A1Y2PHU7"/>
<evidence type="ECO:0000256" key="2">
    <source>
        <dbReference type="ARBA" id="ARBA00022475"/>
    </source>
</evidence>
<feature type="transmembrane region" description="Helical" evidence="6">
    <location>
        <begin position="336"/>
        <end position="355"/>
    </location>
</feature>
<name>A0A1Y2PHU7_9FLAO</name>
<evidence type="ECO:0000313" key="9">
    <source>
        <dbReference type="EMBL" id="OSY89248.1"/>
    </source>
</evidence>
<feature type="domain" description="MacB-like periplasmic core" evidence="8">
    <location>
        <begin position="447"/>
        <end position="639"/>
    </location>
</feature>
<evidence type="ECO:0000259" key="8">
    <source>
        <dbReference type="Pfam" id="PF12704"/>
    </source>
</evidence>